<name>A0A934RYA1_9BACT</name>
<evidence type="ECO:0000256" key="2">
    <source>
        <dbReference type="ARBA" id="ARBA00023004"/>
    </source>
</evidence>
<dbReference type="NCBIfam" id="NF033668">
    <property type="entry name" value="rSAM_PA0069"/>
    <property type="match status" value="1"/>
</dbReference>
<protein>
    <submittedName>
        <fullName evidence="6">PA0069 family radical SAM protein</fullName>
    </submittedName>
</protein>
<dbReference type="Pfam" id="PF04055">
    <property type="entry name" value="Radical_SAM"/>
    <property type="match status" value="1"/>
</dbReference>
<dbReference type="EMBL" id="JAENIL010000035">
    <property type="protein sequence ID" value="MBK1878801.1"/>
    <property type="molecule type" value="Genomic_DNA"/>
</dbReference>
<dbReference type="InterPro" id="IPR007197">
    <property type="entry name" value="rSAM"/>
</dbReference>
<accession>A0A934RYA1</accession>
<evidence type="ECO:0000313" key="7">
    <source>
        <dbReference type="Proteomes" id="UP000617628"/>
    </source>
</evidence>
<proteinExistence type="predicted"/>
<comment type="caution">
    <text evidence="6">The sequence shown here is derived from an EMBL/GenBank/DDBJ whole genome shotgun (WGS) entry which is preliminary data.</text>
</comment>
<feature type="region of interest" description="Disordered" evidence="4">
    <location>
        <begin position="1"/>
        <end position="22"/>
    </location>
</feature>
<feature type="domain" description="Radical SAM core" evidence="5">
    <location>
        <begin position="59"/>
        <end position="307"/>
    </location>
</feature>
<dbReference type="SFLD" id="SFLDS00029">
    <property type="entry name" value="Radical_SAM"/>
    <property type="match status" value="1"/>
</dbReference>
<dbReference type="InterPro" id="IPR006638">
    <property type="entry name" value="Elp3/MiaA/NifB-like_rSAM"/>
</dbReference>
<evidence type="ECO:0000256" key="3">
    <source>
        <dbReference type="ARBA" id="ARBA00023014"/>
    </source>
</evidence>
<reference evidence="6" key="1">
    <citation type="submission" date="2021-01" db="EMBL/GenBank/DDBJ databases">
        <title>Modified the classification status of verrucomicrobia.</title>
        <authorList>
            <person name="Feng X."/>
        </authorList>
    </citation>
    <scope>NUCLEOTIDE SEQUENCE</scope>
    <source>
        <strain evidence="6">KCTC 13126</strain>
    </source>
</reference>
<gene>
    <name evidence="6" type="ORF">JIN87_18105</name>
</gene>
<dbReference type="Proteomes" id="UP000617628">
    <property type="component" value="Unassembled WGS sequence"/>
</dbReference>
<dbReference type="PROSITE" id="PS51918">
    <property type="entry name" value="RADICAL_SAM"/>
    <property type="match status" value="1"/>
</dbReference>
<dbReference type="Gene3D" id="3.80.30.30">
    <property type="match status" value="1"/>
</dbReference>
<evidence type="ECO:0000256" key="1">
    <source>
        <dbReference type="ARBA" id="ARBA00022723"/>
    </source>
</evidence>
<evidence type="ECO:0000256" key="4">
    <source>
        <dbReference type="SAM" id="MobiDB-lite"/>
    </source>
</evidence>
<dbReference type="InterPro" id="IPR058240">
    <property type="entry name" value="rSAM_sf"/>
</dbReference>
<dbReference type="SUPFAM" id="SSF102114">
    <property type="entry name" value="Radical SAM enzymes"/>
    <property type="match status" value="1"/>
</dbReference>
<keyword evidence="3" id="KW-0411">Iron-sulfur</keyword>
<dbReference type="RefSeq" id="WP_200357015.1">
    <property type="nucleotide sequence ID" value="NZ_JAENIL010000035.1"/>
</dbReference>
<keyword evidence="7" id="KW-1185">Reference proteome</keyword>
<dbReference type="CDD" id="cd01335">
    <property type="entry name" value="Radical_SAM"/>
    <property type="match status" value="1"/>
</dbReference>
<dbReference type="GO" id="GO:0003824">
    <property type="term" value="F:catalytic activity"/>
    <property type="evidence" value="ECO:0007669"/>
    <property type="project" value="InterPro"/>
</dbReference>
<dbReference type="InterPro" id="IPR040086">
    <property type="entry name" value="MJ0683-like"/>
</dbReference>
<evidence type="ECO:0000313" key="6">
    <source>
        <dbReference type="EMBL" id="MBK1878801.1"/>
    </source>
</evidence>
<dbReference type="SMART" id="SM00729">
    <property type="entry name" value="Elp3"/>
    <property type="match status" value="1"/>
</dbReference>
<dbReference type="GO" id="GO:0046872">
    <property type="term" value="F:metal ion binding"/>
    <property type="evidence" value="ECO:0007669"/>
    <property type="project" value="UniProtKB-KW"/>
</dbReference>
<sequence length="353" mass="39657">MKRGGKGQRGRGASSNPKVRFDPLEIELDEDEIEGERPLARTRFYDDASESIITYNKSPDIPFSASVNAYRGCEHGCAYCYARPTHEYLGFSAGLDFESKIMVKRRAPELLKKELGASRWKPQQLVMSGVTDPYQPIERKLKLTRRCLEVLEAFGNPVGLITKNRLVVRDVDILGPMAEKQLCSVFVSITTLDAELARVMEPRTSSPKARLEAVSALAGAGIPVGVMMAPVIPGLNDHEIPALLKAAKEAGAQSATYVLLRLPYGVKDIFFDWVDQAYPNRRDKVESRLRDLREGALNRTAFGERFSGKGIFAEQIRQLFEVSRRRVGLESKLPDVSTEFFRRPDSPQMEWEF</sequence>
<keyword evidence="2" id="KW-0408">Iron</keyword>
<dbReference type="PANTHER" id="PTHR43432">
    <property type="entry name" value="SLR0285 PROTEIN"/>
    <property type="match status" value="1"/>
</dbReference>
<organism evidence="6 7">
    <name type="scientific">Pelagicoccus mobilis</name>
    <dbReference type="NCBI Taxonomy" id="415221"/>
    <lineage>
        <taxon>Bacteria</taxon>
        <taxon>Pseudomonadati</taxon>
        <taxon>Verrucomicrobiota</taxon>
        <taxon>Opitutia</taxon>
        <taxon>Puniceicoccales</taxon>
        <taxon>Pelagicoccaceae</taxon>
        <taxon>Pelagicoccus</taxon>
    </lineage>
</organism>
<keyword evidence="1" id="KW-0479">Metal-binding</keyword>
<dbReference type="AlphaFoldDB" id="A0A934RYA1"/>
<dbReference type="SFLD" id="SFLDG01084">
    <property type="entry name" value="Uncharacterised_Radical_SAM_Su"/>
    <property type="match status" value="1"/>
</dbReference>
<dbReference type="PANTHER" id="PTHR43432:SF3">
    <property type="entry name" value="SLR0285 PROTEIN"/>
    <property type="match status" value="1"/>
</dbReference>
<dbReference type="GO" id="GO:0051536">
    <property type="term" value="F:iron-sulfur cluster binding"/>
    <property type="evidence" value="ECO:0007669"/>
    <property type="project" value="UniProtKB-KW"/>
</dbReference>
<evidence type="ECO:0000259" key="5">
    <source>
        <dbReference type="PROSITE" id="PS51918"/>
    </source>
</evidence>